<name>A0A5C6U0T4_9BURK</name>
<organism evidence="1 2">
    <name type="scientific">Piscinibacter aquaticus</name>
    <dbReference type="NCBI Taxonomy" id="392597"/>
    <lineage>
        <taxon>Bacteria</taxon>
        <taxon>Pseudomonadati</taxon>
        <taxon>Pseudomonadota</taxon>
        <taxon>Betaproteobacteria</taxon>
        <taxon>Burkholderiales</taxon>
        <taxon>Sphaerotilaceae</taxon>
        <taxon>Piscinibacter</taxon>
    </lineage>
</organism>
<dbReference type="AlphaFoldDB" id="A0A5C6U0T4"/>
<evidence type="ECO:0000313" key="2">
    <source>
        <dbReference type="Proteomes" id="UP000321832"/>
    </source>
</evidence>
<reference evidence="1 2" key="1">
    <citation type="submission" date="2019-08" db="EMBL/GenBank/DDBJ databases">
        <authorList>
            <person name="Khan S.A."/>
            <person name="Jeon C.O."/>
            <person name="Jeong S.E."/>
        </authorList>
    </citation>
    <scope>NUCLEOTIDE SEQUENCE [LARGE SCALE GENOMIC DNA]</scope>
    <source>
        <strain evidence="2">IMCC1728</strain>
    </source>
</reference>
<sequence>MLTQSAASRLRIADMDGDGRNDLLSAGASLNGVLLWRQNAAGALEAPLVVPDGTAVDHGGG</sequence>
<dbReference type="Proteomes" id="UP000321832">
    <property type="component" value="Unassembled WGS sequence"/>
</dbReference>
<proteinExistence type="predicted"/>
<accession>A0A5C6U0T4</accession>
<evidence type="ECO:0008006" key="3">
    <source>
        <dbReference type="Google" id="ProtNLM"/>
    </source>
</evidence>
<protein>
    <recommendedName>
        <fullName evidence="3">VCBS repeat-containing protein</fullName>
    </recommendedName>
</protein>
<gene>
    <name evidence="1" type="ORF">FSC37_14135</name>
</gene>
<comment type="caution">
    <text evidence="1">The sequence shown here is derived from an EMBL/GenBank/DDBJ whole genome shotgun (WGS) entry which is preliminary data.</text>
</comment>
<dbReference type="SUPFAM" id="SSF69318">
    <property type="entry name" value="Integrin alpha N-terminal domain"/>
    <property type="match status" value="1"/>
</dbReference>
<dbReference type="EMBL" id="VOPW01000001">
    <property type="protein sequence ID" value="TXC66562.1"/>
    <property type="molecule type" value="Genomic_DNA"/>
</dbReference>
<dbReference type="InterPro" id="IPR028994">
    <property type="entry name" value="Integrin_alpha_N"/>
</dbReference>
<evidence type="ECO:0000313" key="1">
    <source>
        <dbReference type="EMBL" id="TXC66562.1"/>
    </source>
</evidence>
<keyword evidence="2" id="KW-1185">Reference proteome</keyword>